<sequence>MSEKAAEISKEIVVKYPTRLKDLKVGDIVITAELYQITEIDSRDCITCTDLGEPYPYIKHTGWGQQGILKVISGVNLPKRKK</sequence>
<reference evidence="1" key="1">
    <citation type="journal article" date="2015" name="Nature">
        <title>Complex archaea that bridge the gap between prokaryotes and eukaryotes.</title>
        <authorList>
            <person name="Spang A."/>
            <person name="Saw J.H."/>
            <person name="Jorgensen S.L."/>
            <person name="Zaremba-Niedzwiedzka K."/>
            <person name="Martijn J."/>
            <person name="Lind A.E."/>
            <person name="van Eijk R."/>
            <person name="Schleper C."/>
            <person name="Guy L."/>
            <person name="Ettema T.J."/>
        </authorList>
    </citation>
    <scope>NUCLEOTIDE SEQUENCE</scope>
</reference>
<protein>
    <submittedName>
        <fullName evidence="1">Uncharacterized protein</fullName>
    </submittedName>
</protein>
<accession>A0A0F9Q2H6</accession>
<name>A0A0F9Q2H6_9ZZZZ</name>
<evidence type="ECO:0000313" key="1">
    <source>
        <dbReference type="EMBL" id="KKN07451.1"/>
    </source>
</evidence>
<dbReference type="EMBL" id="LAZR01004569">
    <property type="protein sequence ID" value="KKN07451.1"/>
    <property type="molecule type" value="Genomic_DNA"/>
</dbReference>
<dbReference type="AlphaFoldDB" id="A0A0F9Q2H6"/>
<gene>
    <name evidence="1" type="ORF">LCGC14_1066770</name>
</gene>
<organism evidence="1">
    <name type="scientific">marine sediment metagenome</name>
    <dbReference type="NCBI Taxonomy" id="412755"/>
    <lineage>
        <taxon>unclassified sequences</taxon>
        <taxon>metagenomes</taxon>
        <taxon>ecological metagenomes</taxon>
    </lineage>
</organism>
<proteinExistence type="predicted"/>
<comment type="caution">
    <text evidence="1">The sequence shown here is derived from an EMBL/GenBank/DDBJ whole genome shotgun (WGS) entry which is preliminary data.</text>
</comment>